<dbReference type="InterPro" id="IPR001444">
    <property type="entry name" value="Flag_bb_rod_N"/>
</dbReference>
<evidence type="ECO:0000256" key="3">
    <source>
        <dbReference type="ARBA" id="ARBA00023143"/>
    </source>
</evidence>
<keyword evidence="3 4" id="KW-0975">Bacterial flagellum</keyword>
<evidence type="ECO:0000256" key="2">
    <source>
        <dbReference type="ARBA" id="ARBA00009677"/>
    </source>
</evidence>
<evidence type="ECO:0000259" key="5">
    <source>
        <dbReference type="Pfam" id="PF00460"/>
    </source>
</evidence>
<dbReference type="InterPro" id="IPR053967">
    <property type="entry name" value="LlgE_F_G-like_D1"/>
</dbReference>
<evidence type="ECO:0000256" key="1">
    <source>
        <dbReference type="ARBA" id="ARBA00004117"/>
    </source>
</evidence>
<dbReference type="InterPro" id="IPR019776">
    <property type="entry name" value="Flagellar_basal_body_rod_CS"/>
</dbReference>
<dbReference type="InterPro" id="IPR010930">
    <property type="entry name" value="Flg_bb/hook_C_dom"/>
</dbReference>
<comment type="similarity">
    <text evidence="2 4">Belongs to the flagella basal body rod proteins family.</text>
</comment>
<dbReference type="Pfam" id="PF22692">
    <property type="entry name" value="LlgE_F_G_D1"/>
    <property type="match status" value="1"/>
</dbReference>
<dbReference type="NCBIfam" id="TIGR03506">
    <property type="entry name" value="FlgEFG_subfam"/>
    <property type="match status" value="1"/>
</dbReference>
<dbReference type="NCBIfam" id="NF009282">
    <property type="entry name" value="PRK12642.1"/>
    <property type="match status" value="1"/>
</dbReference>
<organism evidence="8 9">
    <name type="scientific">Segnochrobactrum spirostomi</name>
    <dbReference type="NCBI Taxonomy" id="2608987"/>
    <lineage>
        <taxon>Bacteria</taxon>
        <taxon>Pseudomonadati</taxon>
        <taxon>Pseudomonadota</taxon>
        <taxon>Alphaproteobacteria</taxon>
        <taxon>Hyphomicrobiales</taxon>
        <taxon>Segnochrobactraceae</taxon>
        <taxon>Segnochrobactrum</taxon>
    </lineage>
</organism>
<dbReference type="SUPFAM" id="SSF117143">
    <property type="entry name" value="Flagellar hook protein flgE"/>
    <property type="match status" value="1"/>
</dbReference>
<accession>A0A6A7Y2Z8</accession>
<dbReference type="PANTHER" id="PTHR30435">
    <property type="entry name" value="FLAGELLAR PROTEIN"/>
    <property type="match status" value="1"/>
</dbReference>
<keyword evidence="8" id="KW-0282">Flagellum</keyword>
<keyword evidence="8" id="KW-0969">Cilium</keyword>
<dbReference type="AlphaFoldDB" id="A0A6A7Y2Z8"/>
<comment type="caution">
    <text evidence="8">The sequence shown here is derived from an EMBL/GenBank/DDBJ whole genome shotgun (WGS) entry which is preliminary data.</text>
</comment>
<dbReference type="InterPro" id="IPR020013">
    <property type="entry name" value="Flagellar_FlgE/F/G"/>
</dbReference>
<protein>
    <recommendedName>
        <fullName evidence="4">Flagellar basal-body rod protein FlgF</fullName>
    </recommendedName>
</protein>
<dbReference type="GO" id="GO:0030694">
    <property type="term" value="C:bacterial-type flagellum basal body, rod"/>
    <property type="evidence" value="ECO:0007669"/>
    <property type="project" value="UniProtKB-UniRule"/>
</dbReference>
<feature type="domain" description="Flagellar basal-body/hook protein C-terminal" evidence="6">
    <location>
        <begin position="191"/>
        <end position="223"/>
    </location>
</feature>
<keyword evidence="9" id="KW-1185">Reference proteome</keyword>
<evidence type="ECO:0000259" key="7">
    <source>
        <dbReference type="Pfam" id="PF22692"/>
    </source>
</evidence>
<evidence type="ECO:0000313" key="8">
    <source>
        <dbReference type="EMBL" id="MQT12747.1"/>
    </source>
</evidence>
<dbReference type="Pfam" id="PF06429">
    <property type="entry name" value="Flg_bbr_C"/>
    <property type="match status" value="1"/>
</dbReference>
<dbReference type="RefSeq" id="WP_153479979.1">
    <property type="nucleotide sequence ID" value="NZ_VWNA01000001.1"/>
</dbReference>
<keyword evidence="8" id="KW-0966">Cell projection</keyword>
<evidence type="ECO:0000256" key="4">
    <source>
        <dbReference type="RuleBase" id="RU362116"/>
    </source>
</evidence>
<dbReference type="PROSITE" id="PS00588">
    <property type="entry name" value="FLAGELLA_BB_ROD"/>
    <property type="match status" value="1"/>
</dbReference>
<evidence type="ECO:0000313" key="9">
    <source>
        <dbReference type="Proteomes" id="UP000332515"/>
    </source>
</evidence>
<feature type="domain" description="Flagellar hook protein FlgE/F/G-like D1" evidence="7">
    <location>
        <begin position="80"/>
        <end position="145"/>
    </location>
</feature>
<comment type="subunit">
    <text evidence="4">The basal body constitutes a major portion of the flagellar organelle and consists of five rings (E,L,P,S, and M) mounted on a central rod. The rod consists of about 26 subunits of FlgG in the distal portion, and FlgB, FlgC and FlgF are thought to build up the proximal portion of the rod with about 6 subunits each.</text>
</comment>
<reference evidence="8 9" key="1">
    <citation type="submission" date="2019-09" db="EMBL/GenBank/DDBJ databases">
        <title>Segnochrobactrum spirostomi gen. nov., sp. nov., isolated from the ciliate Spirostomum cf. yagiui and description of a novel family, Segnochrobactraceae fam. nov. within the order Rhizobiales of the class Alphaproteobacteria.</title>
        <authorList>
            <person name="Akter S."/>
            <person name="Shazib S.U.A."/>
            <person name="Shin M.K."/>
        </authorList>
    </citation>
    <scope>NUCLEOTIDE SEQUENCE [LARGE SCALE GENOMIC DNA]</scope>
    <source>
        <strain evidence="8 9">Sp-1</strain>
    </source>
</reference>
<name>A0A6A7Y2Z8_9HYPH</name>
<proteinExistence type="inferred from homology"/>
<dbReference type="Proteomes" id="UP000332515">
    <property type="component" value="Unassembled WGS sequence"/>
</dbReference>
<dbReference type="PANTHER" id="PTHR30435:SF19">
    <property type="entry name" value="FLAGELLAR BASAL-BODY ROD PROTEIN FLGG"/>
    <property type="match status" value="1"/>
</dbReference>
<dbReference type="EMBL" id="VWNA01000001">
    <property type="protein sequence ID" value="MQT12747.1"/>
    <property type="molecule type" value="Genomic_DNA"/>
</dbReference>
<dbReference type="Pfam" id="PF00460">
    <property type="entry name" value="Flg_bb_rod"/>
    <property type="match status" value="1"/>
</dbReference>
<dbReference type="GO" id="GO:0071978">
    <property type="term" value="P:bacterial-type flagellum-dependent swarming motility"/>
    <property type="evidence" value="ECO:0007669"/>
    <property type="project" value="TreeGrafter"/>
</dbReference>
<dbReference type="NCBIfam" id="TIGR02490">
    <property type="entry name" value="flgF"/>
    <property type="match status" value="1"/>
</dbReference>
<sequence>MTSGLYVALSGQIALEKRLNTIANNIANMNTPGFRAEEVKFEQVLAGTGRKGVAFVTQGETYLSRRDGGIQYTGNPLDLAVEGNHWFAIGGPQGPVYTRDGRISISDSGELQSVDGYPILDTGGSGIRIDPAGGAISIGDDGGITQGGRQVGQIGIFDIPPEAKLARFENSGVTSDIPAQPVEDGIGAGVRQGYLESSNINPVSEMARLIEVTRAFENAAAAIGEHENATTEAIRELGSTNGG</sequence>
<comment type="subcellular location">
    <subcellularLocation>
        <location evidence="1 4">Bacterial flagellum basal body</location>
    </subcellularLocation>
</comment>
<feature type="domain" description="Flagellar basal body rod protein N-terminal" evidence="5">
    <location>
        <begin position="5"/>
        <end position="35"/>
    </location>
</feature>
<gene>
    <name evidence="8" type="primary">flgF</name>
    <name evidence="8" type="ORF">F0357_08805</name>
</gene>
<dbReference type="InterPro" id="IPR037925">
    <property type="entry name" value="FlgE/F/G-like"/>
</dbReference>
<dbReference type="InterPro" id="IPR012836">
    <property type="entry name" value="FlgF"/>
</dbReference>
<evidence type="ECO:0000259" key="6">
    <source>
        <dbReference type="Pfam" id="PF06429"/>
    </source>
</evidence>